<evidence type="ECO:0000256" key="3">
    <source>
        <dbReference type="ARBA" id="ARBA00022692"/>
    </source>
</evidence>
<dbReference type="PANTHER" id="PTHR33281:SF16">
    <property type="match status" value="1"/>
</dbReference>
<accession>A0ABR4PIS8</accession>
<keyword evidence="2" id="KW-0813">Transport</keyword>
<keyword evidence="3 8" id="KW-0812">Transmembrane</keyword>
<dbReference type="Pfam" id="PF25539">
    <property type="entry name" value="Bestrophin_2"/>
    <property type="match status" value="1"/>
</dbReference>
<organism evidence="9 10">
    <name type="scientific">Phlyctema vagabunda</name>
    <dbReference type="NCBI Taxonomy" id="108571"/>
    <lineage>
        <taxon>Eukaryota</taxon>
        <taxon>Fungi</taxon>
        <taxon>Dikarya</taxon>
        <taxon>Ascomycota</taxon>
        <taxon>Pezizomycotina</taxon>
        <taxon>Leotiomycetes</taxon>
        <taxon>Helotiales</taxon>
        <taxon>Dermateaceae</taxon>
        <taxon>Phlyctema</taxon>
    </lineage>
</organism>
<dbReference type="EMBL" id="JBFCZG010000004">
    <property type="protein sequence ID" value="KAL3423215.1"/>
    <property type="molecule type" value="Genomic_DNA"/>
</dbReference>
<reference evidence="9 10" key="1">
    <citation type="submission" date="2024-06" db="EMBL/GenBank/DDBJ databases">
        <title>Complete genome of Phlyctema vagabunda strain 19-DSS-EL-015.</title>
        <authorList>
            <person name="Fiorenzani C."/>
        </authorList>
    </citation>
    <scope>NUCLEOTIDE SEQUENCE [LARGE SCALE GENOMIC DNA]</scope>
    <source>
        <strain evidence="9 10">19-DSS-EL-015</strain>
    </source>
</reference>
<dbReference type="PANTHER" id="PTHR33281">
    <property type="entry name" value="UPF0187 PROTEIN YNEE"/>
    <property type="match status" value="1"/>
</dbReference>
<gene>
    <name evidence="9" type="ORF">PVAG01_04962</name>
</gene>
<feature type="transmembrane region" description="Helical" evidence="8">
    <location>
        <begin position="85"/>
        <end position="103"/>
    </location>
</feature>
<evidence type="ECO:0000256" key="2">
    <source>
        <dbReference type="ARBA" id="ARBA00022448"/>
    </source>
</evidence>
<sequence>MQATSSSRRVSLLPIRELTTNHDRNRNLEFPLAYSSRKKQRRWPLVLRFTKGSIHSEISFPVFAHSLFAGFVVFVNQQITRDFNLPSSIIPSLSIVVGLMLVFRNQTAYSRFWNGRLHLNTITTAVRCLSREIFVLVPAPDITPLVQNDSVPGMGTPRRWAYKNPGIGSTEPSLSRADYSRTVETIKILIAMLYTVKNHLRADWGVALSPGTSLTEDGQEATTDEYKDLLPPGLKGYEHKGLGLTLQLATFIEGFINLGVKKDWFHNAACSQMLTELNTLTKAYGNMEVIRLVPIPVAMLIHHKQTLALYCGILPFAMAAEMSWWAIPLVAFVSFTLYGIEAIAKTYEDPFGSAKIDINLDAAVADTRQEVEALLLAWQTQGVESGGMFRPQPPARFLHDESTTIAEETAAPPPVQVKFALNGLVGSGDGRIETEGLRVGPREELSDDASPGSGLTQTQNPFFEPYQDVLQDSTYLTPEDKTREGSKSSSGASPNLSLLVESQARPAAPNPGRRLTWASMTGKTK</sequence>
<dbReference type="InterPro" id="IPR044669">
    <property type="entry name" value="YneE/VCCN1/2-like"/>
</dbReference>
<feature type="compositionally biased region" description="Polar residues" evidence="7">
    <location>
        <begin position="487"/>
        <end position="496"/>
    </location>
</feature>
<evidence type="ECO:0000313" key="9">
    <source>
        <dbReference type="EMBL" id="KAL3423215.1"/>
    </source>
</evidence>
<name>A0ABR4PIS8_9HELO</name>
<feature type="compositionally biased region" description="Basic and acidic residues" evidence="7">
    <location>
        <begin position="430"/>
        <end position="444"/>
    </location>
</feature>
<evidence type="ECO:0000256" key="8">
    <source>
        <dbReference type="SAM" id="Phobius"/>
    </source>
</evidence>
<feature type="transmembrane region" description="Helical" evidence="8">
    <location>
        <begin position="58"/>
        <end position="79"/>
    </location>
</feature>
<proteinExistence type="predicted"/>
<evidence type="ECO:0000256" key="5">
    <source>
        <dbReference type="ARBA" id="ARBA00023065"/>
    </source>
</evidence>
<dbReference type="Proteomes" id="UP001629113">
    <property type="component" value="Unassembled WGS sequence"/>
</dbReference>
<comment type="subcellular location">
    <subcellularLocation>
        <location evidence="1">Membrane</location>
        <topology evidence="1">Multi-pass membrane protein</topology>
    </subcellularLocation>
</comment>
<keyword evidence="10" id="KW-1185">Reference proteome</keyword>
<feature type="region of interest" description="Disordered" evidence="7">
    <location>
        <begin position="430"/>
        <end position="460"/>
    </location>
</feature>
<evidence type="ECO:0000256" key="4">
    <source>
        <dbReference type="ARBA" id="ARBA00022989"/>
    </source>
</evidence>
<evidence type="ECO:0000256" key="7">
    <source>
        <dbReference type="SAM" id="MobiDB-lite"/>
    </source>
</evidence>
<feature type="transmembrane region" description="Helical" evidence="8">
    <location>
        <begin position="307"/>
        <end position="327"/>
    </location>
</feature>
<keyword evidence="6 8" id="KW-0472">Membrane</keyword>
<evidence type="ECO:0000313" key="10">
    <source>
        <dbReference type="Proteomes" id="UP001629113"/>
    </source>
</evidence>
<feature type="region of interest" description="Disordered" evidence="7">
    <location>
        <begin position="476"/>
        <end position="525"/>
    </location>
</feature>
<comment type="caution">
    <text evidence="9">The sequence shown here is derived from an EMBL/GenBank/DDBJ whole genome shotgun (WGS) entry which is preliminary data.</text>
</comment>
<evidence type="ECO:0000256" key="6">
    <source>
        <dbReference type="ARBA" id="ARBA00023136"/>
    </source>
</evidence>
<keyword evidence="4 8" id="KW-1133">Transmembrane helix</keyword>
<keyword evidence="5" id="KW-0406">Ion transport</keyword>
<protein>
    <submittedName>
        <fullName evidence="9">Uncharacterized protein</fullName>
    </submittedName>
</protein>
<evidence type="ECO:0000256" key="1">
    <source>
        <dbReference type="ARBA" id="ARBA00004141"/>
    </source>
</evidence>